<evidence type="ECO:0000256" key="1">
    <source>
        <dbReference type="ARBA" id="ARBA00004046"/>
    </source>
</evidence>
<dbReference type="Pfam" id="PF17777">
    <property type="entry name" value="RL10P_insert"/>
    <property type="match status" value="1"/>
</dbReference>
<dbReference type="GO" id="GO:0005730">
    <property type="term" value="C:nucleolus"/>
    <property type="evidence" value="ECO:0007669"/>
    <property type="project" value="UniProtKB-SubCell"/>
</dbReference>
<feature type="region of interest" description="Disordered" evidence="7">
    <location>
        <begin position="250"/>
        <end position="272"/>
    </location>
</feature>
<keyword evidence="6" id="KW-0690">Ribosome biogenesis</keyword>
<evidence type="ECO:0000259" key="8">
    <source>
        <dbReference type="Pfam" id="PF17777"/>
    </source>
</evidence>
<dbReference type="FunFam" id="3.90.105.20:FF:000003">
    <property type="entry name" value="Ribosome assembly factor mrt4"/>
    <property type="match status" value="1"/>
</dbReference>
<reference evidence="9" key="1">
    <citation type="submission" date="2021-03" db="EMBL/GenBank/DDBJ databases">
        <title>Evolutionary innovations through gain and loss of genes in the ectomycorrhizal Boletales.</title>
        <authorList>
            <person name="Wu G."/>
            <person name="Miyauchi S."/>
            <person name="Morin E."/>
            <person name="Yang Z.-L."/>
            <person name="Xu J."/>
            <person name="Martin F.M."/>
        </authorList>
    </citation>
    <scope>NUCLEOTIDE SEQUENCE</scope>
    <source>
        <strain evidence="9">BR01</strain>
    </source>
</reference>
<feature type="domain" description="Large ribosomal subunit protein uL10-like insertion" evidence="8">
    <location>
        <begin position="142"/>
        <end position="219"/>
    </location>
</feature>
<dbReference type="EMBL" id="JAGFBS010000010">
    <property type="protein sequence ID" value="KAG6377062.1"/>
    <property type="molecule type" value="Genomic_DNA"/>
</dbReference>
<dbReference type="GO" id="GO:0005737">
    <property type="term" value="C:cytoplasm"/>
    <property type="evidence" value="ECO:0007669"/>
    <property type="project" value="UniProtKB-SubCell"/>
</dbReference>
<evidence type="ECO:0000256" key="2">
    <source>
        <dbReference type="ARBA" id="ARBA00008889"/>
    </source>
</evidence>
<proteinExistence type="inferred from homology"/>
<feature type="compositionally biased region" description="Acidic residues" evidence="7">
    <location>
        <begin position="256"/>
        <end position="272"/>
    </location>
</feature>
<evidence type="ECO:0000313" key="10">
    <source>
        <dbReference type="Proteomes" id="UP000683000"/>
    </source>
</evidence>
<gene>
    <name evidence="9" type="ORF">JVT61DRAFT_1112</name>
</gene>
<comment type="subcellular location">
    <subcellularLocation>
        <location evidence="6">Cytoplasm</location>
    </subcellularLocation>
    <subcellularLocation>
        <location evidence="6">Nucleus</location>
        <location evidence="6">Nucleolus</location>
    </subcellularLocation>
</comment>
<dbReference type="GO" id="GO:0000027">
    <property type="term" value="P:ribosomal large subunit assembly"/>
    <property type="evidence" value="ECO:0007669"/>
    <property type="project" value="InterPro"/>
</dbReference>
<dbReference type="Gene3D" id="3.90.105.20">
    <property type="match status" value="1"/>
</dbReference>
<dbReference type="OrthoDB" id="10262308at2759"/>
<dbReference type="GO" id="GO:0006364">
    <property type="term" value="P:rRNA processing"/>
    <property type="evidence" value="ECO:0007669"/>
    <property type="project" value="TreeGrafter"/>
</dbReference>
<dbReference type="GO" id="GO:0030687">
    <property type="term" value="C:preribosome, large subunit precursor"/>
    <property type="evidence" value="ECO:0007669"/>
    <property type="project" value="TreeGrafter"/>
</dbReference>
<dbReference type="InterPro" id="IPR040637">
    <property type="entry name" value="Ribosomal_uL10-like_insert"/>
</dbReference>
<dbReference type="SUPFAM" id="SSF160369">
    <property type="entry name" value="Ribosomal protein L10-like"/>
    <property type="match status" value="1"/>
</dbReference>
<dbReference type="Gene3D" id="3.30.70.1730">
    <property type="match status" value="1"/>
</dbReference>
<accession>A0A8I2YUQ7</accession>
<evidence type="ECO:0000256" key="4">
    <source>
        <dbReference type="ARBA" id="ARBA00022490"/>
    </source>
</evidence>
<dbReference type="GO" id="GO:0003723">
    <property type="term" value="F:RNA binding"/>
    <property type="evidence" value="ECO:0007669"/>
    <property type="project" value="TreeGrafter"/>
</dbReference>
<dbReference type="InterPro" id="IPR001790">
    <property type="entry name" value="Ribosomal_uL10"/>
</dbReference>
<dbReference type="CDD" id="cd05796">
    <property type="entry name" value="Ribosomal_P0_like"/>
    <property type="match status" value="1"/>
</dbReference>
<dbReference type="Proteomes" id="UP000683000">
    <property type="component" value="Unassembled WGS sequence"/>
</dbReference>
<dbReference type="PANTHER" id="PTHR45841:SF1">
    <property type="entry name" value="MRNA TURNOVER PROTEIN 4 HOMOLOG"/>
    <property type="match status" value="1"/>
</dbReference>
<dbReference type="InterPro" id="IPR051742">
    <property type="entry name" value="Ribosome_Assembly_uL10"/>
</dbReference>
<sequence>MTRPLTSIAHKGLKEDQGTQKCALERGAHNIFNRPHRPNEKPRQIQQSAEKWKYCWLFEVGAMRNTHLKTVRNLWRGSARIFFGRAAVMAKALGNTPEEEHRPGLHKLAKACYLSQVGLLFADTEPQEVIEWFDDFRQADFARTGNIASRTVILPVGPVMRVYSDPPEPFPHNEEPQLRKLGLSTTLKKGVPMLETSHKVCDEGKALTSEQAQLLKLMGEKMVVFRVGLKARWDSVTGLVTQIECVSVEEQHEPCDKDEDEEPMDEEPMDEE</sequence>
<keyword evidence="10" id="KW-1185">Reference proteome</keyword>
<dbReference type="InterPro" id="IPR043141">
    <property type="entry name" value="Ribosomal_uL10-like_sf"/>
</dbReference>
<comment type="similarity">
    <text evidence="2 6">Belongs to the universal ribosomal protein uL10 family.</text>
</comment>
<dbReference type="Pfam" id="PF00466">
    <property type="entry name" value="Ribosomal_L10"/>
    <property type="match status" value="1"/>
</dbReference>
<keyword evidence="5 6" id="KW-0539">Nucleus</keyword>
<name>A0A8I2YUQ7_9AGAM</name>
<dbReference type="FunFam" id="3.30.70.1730:FF:000005">
    <property type="entry name" value="Ribosome assembly factor mrt4"/>
    <property type="match status" value="1"/>
</dbReference>
<dbReference type="GO" id="GO:0000956">
    <property type="term" value="P:nuclear-transcribed mRNA catabolic process"/>
    <property type="evidence" value="ECO:0007669"/>
    <property type="project" value="TreeGrafter"/>
</dbReference>
<protein>
    <recommendedName>
        <fullName evidence="6">Ribosome assembly factor mrt4</fullName>
    </recommendedName>
</protein>
<evidence type="ECO:0000256" key="7">
    <source>
        <dbReference type="SAM" id="MobiDB-lite"/>
    </source>
</evidence>
<dbReference type="InterPro" id="IPR033867">
    <property type="entry name" value="Mrt4"/>
</dbReference>
<evidence type="ECO:0000256" key="5">
    <source>
        <dbReference type="ARBA" id="ARBA00023242"/>
    </source>
</evidence>
<organism evidence="9 10">
    <name type="scientific">Boletus reticuloceps</name>
    <dbReference type="NCBI Taxonomy" id="495285"/>
    <lineage>
        <taxon>Eukaryota</taxon>
        <taxon>Fungi</taxon>
        <taxon>Dikarya</taxon>
        <taxon>Basidiomycota</taxon>
        <taxon>Agaricomycotina</taxon>
        <taxon>Agaricomycetes</taxon>
        <taxon>Agaricomycetidae</taxon>
        <taxon>Boletales</taxon>
        <taxon>Boletineae</taxon>
        <taxon>Boletaceae</taxon>
        <taxon>Boletoideae</taxon>
        <taxon>Boletus</taxon>
    </lineage>
</organism>
<evidence type="ECO:0000256" key="6">
    <source>
        <dbReference type="RuleBase" id="RU364039"/>
    </source>
</evidence>
<evidence type="ECO:0000313" key="9">
    <source>
        <dbReference type="EMBL" id="KAG6377062.1"/>
    </source>
</evidence>
<evidence type="ECO:0000256" key="3">
    <source>
        <dbReference type="ARBA" id="ARBA00011117"/>
    </source>
</evidence>
<comment type="subunit">
    <text evidence="3 6">Associates with the pre-60S ribosomal particle.</text>
</comment>
<dbReference type="InterPro" id="IPR043164">
    <property type="entry name" value="Ribosomal_uL10-like_insert_sf"/>
</dbReference>
<comment type="caution">
    <text evidence="9">The sequence shown here is derived from an EMBL/GenBank/DDBJ whole genome shotgun (WGS) entry which is preliminary data.</text>
</comment>
<keyword evidence="4 6" id="KW-0963">Cytoplasm</keyword>
<comment type="function">
    <text evidence="1 6">Component of the ribosome assembly machinery. Nuclear paralog of the ribosomal protein P0, it binds pre-60S subunits at an early stage of assembly in the nucleolus, and is replaced by P0 in cytoplasmic pre-60S subunits and mature 80S ribosomes.</text>
</comment>
<dbReference type="AlphaFoldDB" id="A0A8I2YUQ7"/>
<dbReference type="PANTHER" id="PTHR45841">
    <property type="entry name" value="MRNA TURNOVER PROTEIN 4 MRTO4"/>
    <property type="match status" value="1"/>
</dbReference>